<dbReference type="Proteomes" id="UP000315003">
    <property type="component" value="Chromosome"/>
</dbReference>
<proteinExistence type="predicted"/>
<gene>
    <name evidence="1" type="ORF">SV7mr_28280</name>
</gene>
<reference evidence="1 2" key="1">
    <citation type="submission" date="2019-02" db="EMBL/GenBank/DDBJ databases">
        <title>Deep-cultivation of Planctomycetes and their phenomic and genomic characterization uncovers novel biology.</title>
        <authorList>
            <person name="Wiegand S."/>
            <person name="Jogler M."/>
            <person name="Boedeker C."/>
            <person name="Pinto D."/>
            <person name="Vollmers J."/>
            <person name="Rivas-Marin E."/>
            <person name="Kohn T."/>
            <person name="Peeters S.H."/>
            <person name="Heuer A."/>
            <person name="Rast P."/>
            <person name="Oberbeckmann S."/>
            <person name="Bunk B."/>
            <person name="Jeske O."/>
            <person name="Meyerdierks A."/>
            <person name="Storesund J.E."/>
            <person name="Kallscheuer N."/>
            <person name="Luecker S."/>
            <person name="Lage O.M."/>
            <person name="Pohl T."/>
            <person name="Merkel B.J."/>
            <person name="Hornburger P."/>
            <person name="Mueller R.-W."/>
            <person name="Bruemmer F."/>
            <person name="Labrenz M."/>
            <person name="Spormann A.M."/>
            <person name="Op den Camp H."/>
            <person name="Overmann J."/>
            <person name="Amann R."/>
            <person name="Jetten M.S.M."/>
            <person name="Mascher T."/>
            <person name="Medema M.H."/>
            <person name="Devos D.P."/>
            <person name="Kaster A.-K."/>
            <person name="Ovreas L."/>
            <person name="Rohde M."/>
            <person name="Galperin M.Y."/>
            <person name="Jogler C."/>
        </authorList>
    </citation>
    <scope>NUCLEOTIDE SEQUENCE [LARGE SCALE GENOMIC DNA]</scope>
    <source>
        <strain evidence="1 2">SV_7m_r</strain>
    </source>
</reference>
<organism evidence="1 2">
    <name type="scientific">Stieleria bergensis</name>
    <dbReference type="NCBI Taxonomy" id="2528025"/>
    <lineage>
        <taxon>Bacteria</taxon>
        <taxon>Pseudomonadati</taxon>
        <taxon>Planctomycetota</taxon>
        <taxon>Planctomycetia</taxon>
        <taxon>Pirellulales</taxon>
        <taxon>Pirellulaceae</taxon>
        <taxon>Stieleria</taxon>
    </lineage>
</organism>
<dbReference type="EMBL" id="CP036272">
    <property type="protein sequence ID" value="QDT60308.1"/>
    <property type="molecule type" value="Genomic_DNA"/>
</dbReference>
<evidence type="ECO:0000313" key="1">
    <source>
        <dbReference type="EMBL" id="QDT60308.1"/>
    </source>
</evidence>
<dbReference type="AlphaFoldDB" id="A0A517SW05"/>
<keyword evidence="2" id="KW-1185">Reference proteome</keyword>
<name>A0A517SW05_9BACT</name>
<protein>
    <submittedName>
        <fullName evidence="1">Uncharacterized protein</fullName>
    </submittedName>
</protein>
<sequence length="154" mass="17183">MAHCVIASWQPSKSQHPICREGRWEGWMLSHDSSTAPSMITRCHVNQFGTGRLGEVCQRNFAKAAIRTVAIVRSCGSDECSAMILVAAGQRRHYTAIDTSMRRDASDWLELNNTNHSDNVCDHSKRNDRYVQMSDAAQAASSRSNPSCMLMHTL</sequence>
<accession>A0A517SW05</accession>
<evidence type="ECO:0000313" key="2">
    <source>
        <dbReference type="Proteomes" id="UP000315003"/>
    </source>
</evidence>